<accession>A0A0W0WXS3</accession>
<keyword evidence="4" id="KW-0902">Two-component regulatory system</keyword>
<dbReference type="SUPFAM" id="SSF52172">
    <property type="entry name" value="CheY-like"/>
    <property type="match status" value="1"/>
</dbReference>
<dbReference type="GO" id="GO:0000156">
    <property type="term" value="F:phosphorelay response regulator activity"/>
    <property type="evidence" value="ECO:0007669"/>
    <property type="project" value="TreeGrafter"/>
</dbReference>
<dbReference type="EMBL" id="LNYP01000031">
    <property type="protein sequence ID" value="KTD37129.1"/>
    <property type="molecule type" value="Genomic_DNA"/>
</dbReference>
<evidence type="ECO:0000259" key="11">
    <source>
        <dbReference type="PROSITE" id="PS51755"/>
    </source>
</evidence>
<evidence type="ECO:0000259" key="10">
    <source>
        <dbReference type="PROSITE" id="PS50110"/>
    </source>
</evidence>
<dbReference type="GO" id="GO:0032993">
    <property type="term" value="C:protein-DNA complex"/>
    <property type="evidence" value="ECO:0007669"/>
    <property type="project" value="TreeGrafter"/>
</dbReference>
<keyword evidence="6 9" id="KW-0238">DNA-binding</keyword>
<dbReference type="CDD" id="cd00383">
    <property type="entry name" value="trans_reg_C"/>
    <property type="match status" value="1"/>
</dbReference>
<dbReference type="Gene3D" id="6.10.250.690">
    <property type="match status" value="1"/>
</dbReference>
<evidence type="ECO:0000256" key="4">
    <source>
        <dbReference type="ARBA" id="ARBA00023012"/>
    </source>
</evidence>
<dbReference type="SMART" id="SM00448">
    <property type="entry name" value="REC"/>
    <property type="match status" value="1"/>
</dbReference>
<feature type="modified residue" description="4-aspartylphosphate" evidence="8">
    <location>
        <position position="51"/>
    </location>
</feature>
<evidence type="ECO:0000256" key="1">
    <source>
        <dbReference type="ARBA" id="ARBA00004496"/>
    </source>
</evidence>
<dbReference type="GO" id="GO:0006355">
    <property type="term" value="P:regulation of DNA-templated transcription"/>
    <property type="evidence" value="ECO:0007669"/>
    <property type="project" value="InterPro"/>
</dbReference>
<feature type="domain" description="Response regulatory" evidence="10">
    <location>
        <begin position="2"/>
        <end position="116"/>
    </location>
</feature>
<feature type="DNA-binding region" description="OmpR/PhoB-type" evidence="9">
    <location>
        <begin position="124"/>
        <end position="218"/>
    </location>
</feature>
<dbReference type="Gene3D" id="3.40.50.2300">
    <property type="match status" value="1"/>
</dbReference>
<dbReference type="InterPro" id="IPR036388">
    <property type="entry name" value="WH-like_DNA-bd_sf"/>
</dbReference>
<dbReference type="AlphaFoldDB" id="A0A0W0WXS3"/>
<comment type="subcellular location">
    <subcellularLocation>
        <location evidence="1">Cytoplasm</location>
    </subcellularLocation>
</comment>
<dbReference type="InterPro" id="IPR001867">
    <property type="entry name" value="OmpR/PhoB-type_DNA-bd"/>
</dbReference>
<evidence type="ECO:0000313" key="13">
    <source>
        <dbReference type="Proteomes" id="UP000054858"/>
    </source>
</evidence>
<dbReference type="InterPro" id="IPR039420">
    <property type="entry name" value="WalR-like"/>
</dbReference>
<dbReference type="FunFam" id="3.40.50.2300:FF:000002">
    <property type="entry name" value="DNA-binding response regulator PhoP"/>
    <property type="match status" value="1"/>
</dbReference>
<dbReference type="Pfam" id="PF00486">
    <property type="entry name" value="Trans_reg_C"/>
    <property type="match status" value="1"/>
</dbReference>
<dbReference type="PANTHER" id="PTHR48111">
    <property type="entry name" value="REGULATOR OF RPOS"/>
    <property type="match status" value="1"/>
</dbReference>
<dbReference type="CDD" id="cd17624">
    <property type="entry name" value="REC_OmpR_PmrA-like"/>
    <property type="match status" value="1"/>
</dbReference>
<dbReference type="PROSITE" id="PS51755">
    <property type="entry name" value="OMPR_PHOB"/>
    <property type="match status" value="1"/>
</dbReference>
<dbReference type="RefSeq" id="WP_025386007.1">
    <property type="nucleotide sequence ID" value="NZ_LCUA01000033.1"/>
</dbReference>
<dbReference type="Pfam" id="PF00072">
    <property type="entry name" value="Response_reg"/>
    <property type="match status" value="1"/>
</dbReference>
<name>A0A0W0WXS3_9GAMM</name>
<dbReference type="GO" id="GO:0000976">
    <property type="term" value="F:transcription cis-regulatory region binding"/>
    <property type="evidence" value="ECO:0007669"/>
    <property type="project" value="TreeGrafter"/>
</dbReference>
<evidence type="ECO:0000256" key="6">
    <source>
        <dbReference type="ARBA" id="ARBA00023125"/>
    </source>
</evidence>
<dbReference type="SMART" id="SM00862">
    <property type="entry name" value="Trans_reg_C"/>
    <property type="match status" value="1"/>
</dbReference>
<dbReference type="InterPro" id="IPR011006">
    <property type="entry name" value="CheY-like_superfamily"/>
</dbReference>
<sequence length="226" mass="25264">MRLLLIEDDELLGDAVKTGLTQFGYVVDWLKDGEAARAALKSESFELIILDLGLPKLSGISLLQSIRHEGNTTPVIILTARESVESRVKGLDSGADDYIIKPFDLNELSARVRALIRRSQGRADSVLQYRNVTLDPAAHSVTVDDVIINVPRREFALLQKLLENSGHVLSREQLMQSIYGWDEDVDSNALEVHIHNLRKKLNANYIRTIRGVGYMAEKNTEKSEGV</sequence>
<feature type="domain" description="OmpR/PhoB-type" evidence="11">
    <location>
        <begin position="124"/>
        <end position="218"/>
    </location>
</feature>
<evidence type="ECO:0000256" key="8">
    <source>
        <dbReference type="PROSITE-ProRule" id="PRU00169"/>
    </source>
</evidence>
<dbReference type="GO" id="GO:0005829">
    <property type="term" value="C:cytosol"/>
    <property type="evidence" value="ECO:0007669"/>
    <property type="project" value="TreeGrafter"/>
</dbReference>
<keyword evidence="5" id="KW-0805">Transcription regulation</keyword>
<comment type="caution">
    <text evidence="12">The sequence shown here is derived from an EMBL/GenBank/DDBJ whole genome shotgun (WGS) entry which is preliminary data.</text>
</comment>
<keyword evidence="3 8" id="KW-0597">Phosphoprotein</keyword>
<dbReference type="Proteomes" id="UP000054858">
    <property type="component" value="Unassembled WGS sequence"/>
</dbReference>
<reference evidence="12 13" key="1">
    <citation type="submission" date="2015-11" db="EMBL/GenBank/DDBJ databases">
        <title>Genomic analysis of 38 Legionella species identifies large and diverse effector repertoires.</title>
        <authorList>
            <person name="Burstein D."/>
            <person name="Amaro F."/>
            <person name="Zusman T."/>
            <person name="Lifshitz Z."/>
            <person name="Cohen O."/>
            <person name="Gilbert J.A."/>
            <person name="Pupko T."/>
            <person name="Shuman H.A."/>
            <person name="Segal G."/>
        </authorList>
    </citation>
    <scope>NUCLEOTIDE SEQUENCE [LARGE SCALE GENOMIC DNA]</scope>
    <source>
        <strain evidence="12 13">Oak Ridge-10</strain>
    </source>
</reference>
<dbReference type="PATRIC" id="fig|29423.5.peg.2377"/>
<evidence type="ECO:0000313" key="12">
    <source>
        <dbReference type="EMBL" id="KTD37129.1"/>
    </source>
</evidence>
<dbReference type="Gene3D" id="1.10.10.10">
    <property type="entry name" value="Winged helix-like DNA-binding domain superfamily/Winged helix DNA-binding domain"/>
    <property type="match status" value="1"/>
</dbReference>
<evidence type="ECO:0000256" key="9">
    <source>
        <dbReference type="PROSITE-ProRule" id="PRU01091"/>
    </source>
</evidence>
<evidence type="ECO:0000256" key="2">
    <source>
        <dbReference type="ARBA" id="ARBA00022490"/>
    </source>
</evidence>
<dbReference type="PROSITE" id="PS50110">
    <property type="entry name" value="RESPONSE_REGULATORY"/>
    <property type="match status" value="1"/>
</dbReference>
<protein>
    <submittedName>
        <fullName evidence="12">DNA-binding response regulator</fullName>
    </submittedName>
</protein>
<evidence type="ECO:0000256" key="3">
    <source>
        <dbReference type="ARBA" id="ARBA00022553"/>
    </source>
</evidence>
<dbReference type="InterPro" id="IPR001789">
    <property type="entry name" value="Sig_transdc_resp-reg_receiver"/>
</dbReference>
<organism evidence="12 13">
    <name type="scientific">Legionella oakridgensis</name>
    <dbReference type="NCBI Taxonomy" id="29423"/>
    <lineage>
        <taxon>Bacteria</taxon>
        <taxon>Pseudomonadati</taxon>
        <taxon>Pseudomonadota</taxon>
        <taxon>Gammaproteobacteria</taxon>
        <taxon>Legionellales</taxon>
        <taxon>Legionellaceae</taxon>
        <taxon>Legionella</taxon>
    </lineage>
</organism>
<evidence type="ECO:0000256" key="7">
    <source>
        <dbReference type="ARBA" id="ARBA00023163"/>
    </source>
</evidence>
<gene>
    <name evidence="12" type="primary">lrpR</name>
    <name evidence="12" type="ORF">Loak_2265</name>
</gene>
<evidence type="ECO:0000256" key="5">
    <source>
        <dbReference type="ARBA" id="ARBA00023015"/>
    </source>
</evidence>
<keyword evidence="7" id="KW-0804">Transcription</keyword>
<proteinExistence type="predicted"/>
<keyword evidence="2" id="KW-0963">Cytoplasm</keyword>
<dbReference type="PANTHER" id="PTHR48111:SF35">
    <property type="entry name" value="TRANSCRIPTIONAL REGULATORY PROTEIN QSEB"/>
    <property type="match status" value="1"/>
</dbReference>